<dbReference type="CDD" id="cd07958">
    <property type="entry name" value="Anticodon_Ia_Leu_BEm"/>
    <property type="match status" value="1"/>
</dbReference>
<feature type="domain" description="Aminoacyl-tRNA synthetase class Ia" evidence="13">
    <location>
        <begin position="652"/>
        <end position="692"/>
    </location>
</feature>
<dbReference type="InterPro" id="IPR009080">
    <property type="entry name" value="tRNAsynth_Ia_anticodon-bd"/>
</dbReference>
<name>D3BE62_HETP5</name>
<comment type="similarity">
    <text evidence="2 11">Belongs to the class-I aminoacyl-tRNA synthetase family.</text>
</comment>
<dbReference type="FunFam" id="3.40.50.620:FF:000060">
    <property type="entry name" value="Leucine--tRNA ligase"/>
    <property type="match status" value="1"/>
</dbReference>
<evidence type="ECO:0000256" key="1">
    <source>
        <dbReference type="ARBA" id="ARBA00004173"/>
    </source>
</evidence>
<feature type="domain" description="Methionyl/Valyl/Leucyl/Isoleucyl-tRNA synthetase anticodon-binding" evidence="14">
    <location>
        <begin position="740"/>
        <end position="870"/>
    </location>
</feature>
<proteinExistence type="inferred from homology"/>
<evidence type="ECO:0000259" key="13">
    <source>
        <dbReference type="Pfam" id="PF00133"/>
    </source>
</evidence>
<dbReference type="PRINTS" id="PR00985">
    <property type="entry name" value="TRNASYNTHLEU"/>
</dbReference>
<dbReference type="GO" id="GO:0005524">
    <property type="term" value="F:ATP binding"/>
    <property type="evidence" value="ECO:0007669"/>
    <property type="project" value="UniProtKB-KW"/>
</dbReference>
<dbReference type="RefSeq" id="XP_020432313.1">
    <property type="nucleotide sequence ID" value="XM_020577865.1"/>
</dbReference>
<dbReference type="PANTHER" id="PTHR43740:SF2">
    <property type="entry name" value="LEUCINE--TRNA LIGASE, MITOCHONDRIAL"/>
    <property type="match status" value="1"/>
</dbReference>
<dbReference type="EC" id="6.1.1.4" evidence="3"/>
<dbReference type="SUPFAM" id="SSF50677">
    <property type="entry name" value="ValRS/IleRS/LeuRS editing domain"/>
    <property type="match status" value="1"/>
</dbReference>
<sequence>MIRSTTLKSCTSIFSNRLNQSSLLLFKNSNTSIRFSSTLNNNNDNDQQLKYYSLSQFPYPSGNLHMGHVRVYTMSDCVARLKRMQGYQVVHPMGWDAFGLPAENAAIDKQVSPALWTNQNIQQMTTQLKRLDLQFDWERELSTCSPDYYRWTQDIFLRLYSKGLAYRKHSPVNWDPVDQTVLANEQVDSQGRSWRSNALVERREMKQWYFKITEYADRLADDLDKLTGWPEDVKTMQREWIGRSVGALVDFTFGGDMTLTAFTTRPETLFGVTFLSVHYKHPILEKILEQTTGNSKMLIDKQKREQLQSVIEKIKQQQESAVPTSADKEPELIAIDTGVQIDTPTGGKVTLVVASTVLPDYGTGVVMGVPGHNPVDHNIAKLLNIPIRHVITRADNNNNNNNNTDNNDNSSPSPSDDLYDNKDGTLINSGSFNSLSIKDAIAKMISESIIKPSKSYRIRDWLLSRQRYWGTPIPIIHCDSCGEVPVPRDQLPVKLPTDIEFTGKGNLLNSLSDWKNCKCPKCGGSAQRETDTMDTFVDSSWYYLRFLDSKNQKEMFNKDIVNKLMPVDVYVGGIEHAILHLLYSRFFTKFLKDQGIIDHDEPFKVLLTQGLVKSPTYRDSTTGKPLYPKDVDFTTPKPINKLTGNLVNITLEKMSKSKLNGVDPNEMIDKYGSDTLKLYILFKAPPENSLEWDTDGIEGCRKWLKRVESLVSGYVAERNNGQISKVSDKWNTQLNSLRYDTHSSIEKVTESIDRYTFNTAISFLMTLSNQIGKYQNNVDDKSSREYLEALETLVVLLAPFAPNASQQLWTELKSIDNNNNNNNNTVVKIQKQRWPVASKECLALQQKTLVIQFNGKVKSVINVQSDQQQQSELETLAKEHMKDKMSKFEISKTFFSTTKAGYSINFILIPKK</sequence>
<keyword evidence="7 11" id="KW-0648">Protein biosynthesis</keyword>
<dbReference type="InterPro" id="IPR025709">
    <property type="entry name" value="Leu_tRNA-synth_edit"/>
</dbReference>
<evidence type="ECO:0000256" key="9">
    <source>
        <dbReference type="ARBA" id="ARBA00030520"/>
    </source>
</evidence>
<gene>
    <name evidence="17" type="primary">mleuS</name>
    <name evidence="17" type="ORF">PPL_07015</name>
</gene>
<dbReference type="SUPFAM" id="SSF47323">
    <property type="entry name" value="Anticodon-binding domain of a subclass of class I aminoacyl-tRNA synthetases"/>
    <property type="match status" value="1"/>
</dbReference>
<comment type="subcellular location">
    <subcellularLocation>
        <location evidence="1">Mitochondrion</location>
    </subcellularLocation>
</comment>
<evidence type="ECO:0000256" key="2">
    <source>
        <dbReference type="ARBA" id="ARBA00005594"/>
    </source>
</evidence>
<evidence type="ECO:0000313" key="17">
    <source>
        <dbReference type="EMBL" id="EFA80193.1"/>
    </source>
</evidence>
<dbReference type="PROSITE" id="PS00178">
    <property type="entry name" value="AA_TRNA_LIGASE_I"/>
    <property type="match status" value="1"/>
</dbReference>
<evidence type="ECO:0000256" key="8">
    <source>
        <dbReference type="ARBA" id="ARBA00023146"/>
    </source>
</evidence>
<dbReference type="InterPro" id="IPR013155">
    <property type="entry name" value="M/V/L/I-tRNA-synth_anticd-bd"/>
</dbReference>
<keyword evidence="8 11" id="KW-0030">Aminoacyl-tRNA synthetase</keyword>
<keyword evidence="5 11" id="KW-0547">Nucleotide-binding</keyword>
<evidence type="ECO:0000256" key="10">
    <source>
        <dbReference type="ARBA" id="ARBA00047469"/>
    </source>
</evidence>
<feature type="compositionally biased region" description="Low complexity" evidence="12">
    <location>
        <begin position="395"/>
        <end position="416"/>
    </location>
</feature>
<dbReference type="GO" id="GO:0006429">
    <property type="term" value="P:leucyl-tRNA aminoacylation"/>
    <property type="evidence" value="ECO:0007669"/>
    <property type="project" value="InterPro"/>
</dbReference>
<dbReference type="InterPro" id="IPR002300">
    <property type="entry name" value="aa-tRNA-synth_Ia"/>
</dbReference>
<evidence type="ECO:0000256" key="6">
    <source>
        <dbReference type="ARBA" id="ARBA00022840"/>
    </source>
</evidence>
<dbReference type="FunFam" id="1.10.730.10:FF:000002">
    <property type="entry name" value="Leucine--tRNA ligase"/>
    <property type="match status" value="1"/>
</dbReference>
<evidence type="ECO:0000256" key="3">
    <source>
        <dbReference type="ARBA" id="ARBA00013164"/>
    </source>
</evidence>
<reference evidence="17 18" key="1">
    <citation type="journal article" date="2011" name="Genome Res.">
        <title>Phylogeny-wide analysis of social amoeba genomes highlights ancient origins for complex intercellular communication.</title>
        <authorList>
            <person name="Heidel A.J."/>
            <person name="Lawal H.M."/>
            <person name="Felder M."/>
            <person name="Schilde C."/>
            <person name="Helps N.R."/>
            <person name="Tunggal B."/>
            <person name="Rivero F."/>
            <person name="John U."/>
            <person name="Schleicher M."/>
            <person name="Eichinger L."/>
            <person name="Platzer M."/>
            <person name="Noegel A.A."/>
            <person name="Schaap P."/>
            <person name="Gloeckner G."/>
        </authorList>
    </citation>
    <scope>NUCLEOTIDE SEQUENCE [LARGE SCALE GENOMIC DNA]</scope>
    <source>
        <strain evidence="18">ATCC 26659 / Pp 5 / PN500</strain>
    </source>
</reference>
<dbReference type="Proteomes" id="UP000001396">
    <property type="component" value="Unassembled WGS sequence"/>
</dbReference>
<dbReference type="GO" id="GO:0004823">
    <property type="term" value="F:leucine-tRNA ligase activity"/>
    <property type="evidence" value="ECO:0007669"/>
    <property type="project" value="UniProtKB-EC"/>
</dbReference>
<dbReference type="Pfam" id="PF08264">
    <property type="entry name" value="Anticodon_1"/>
    <property type="match status" value="1"/>
</dbReference>
<dbReference type="HAMAP" id="MF_00049_B">
    <property type="entry name" value="Leu_tRNA_synth_B"/>
    <property type="match status" value="1"/>
</dbReference>
<dbReference type="GO" id="GO:0002161">
    <property type="term" value="F:aminoacyl-tRNA deacylase activity"/>
    <property type="evidence" value="ECO:0007669"/>
    <property type="project" value="InterPro"/>
</dbReference>
<comment type="catalytic activity">
    <reaction evidence="10">
        <text>tRNA(Leu) + L-leucine + ATP = L-leucyl-tRNA(Leu) + AMP + diphosphate</text>
        <dbReference type="Rhea" id="RHEA:11688"/>
        <dbReference type="Rhea" id="RHEA-COMP:9613"/>
        <dbReference type="Rhea" id="RHEA-COMP:9622"/>
        <dbReference type="ChEBI" id="CHEBI:30616"/>
        <dbReference type="ChEBI" id="CHEBI:33019"/>
        <dbReference type="ChEBI" id="CHEBI:57427"/>
        <dbReference type="ChEBI" id="CHEBI:78442"/>
        <dbReference type="ChEBI" id="CHEBI:78494"/>
        <dbReference type="ChEBI" id="CHEBI:456215"/>
        <dbReference type="EC" id="6.1.1.4"/>
    </reaction>
</comment>
<evidence type="ECO:0000256" key="5">
    <source>
        <dbReference type="ARBA" id="ARBA00022741"/>
    </source>
</evidence>
<dbReference type="CDD" id="cd00812">
    <property type="entry name" value="LeuRS_core"/>
    <property type="match status" value="1"/>
</dbReference>
<dbReference type="Pfam" id="PF09334">
    <property type="entry name" value="tRNA-synt_1g"/>
    <property type="match status" value="1"/>
</dbReference>
<dbReference type="STRING" id="670386.D3BE62"/>
<dbReference type="GO" id="GO:0005739">
    <property type="term" value="C:mitochondrion"/>
    <property type="evidence" value="ECO:0007669"/>
    <property type="project" value="UniProtKB-SubCell"/>
</dbReference>
<dbReference type="PANTHER" id="PTHR43740">
    <property type="entry name" value="LEUCYL-TRNA SYNTHETASE"/>
    <property type="match status" value="1"/>
</dbReference>
<dbReference type="InterPro" id="IPR009008">
    <property type="entry name" value="Val/Leu/Ile-tRNA-synth_edit"/>
</dbReference>
<evidence type="ECO:0000256" key="4">
    <source>
        <dbReference type="ARBA" id="ARBA00022598"/>
    </source>
</evidence>
<dbReference type="GeneID" id="31362496"/>
<dbReference type="InterPro" id="IPR001412">
    <property type="entry name" value="aa-tRNA-synth_I_CS"/>
</dbReference>
<comment type="caution">
    <text evidence="17">The sequence shown here is derived from an EMBL/GenBank/DDBJ whole genome shotgun (WGS) entry which is preliminary data.</text>
</comment>
<feature type="domain" description="Aminoacyl-tRNA synthetase class Ia" evidence="13">
    <location>
        <begin position="458"/>
        <end position="613"/>
    </location>
</feature>
<dbReference type="SUPFAM" id="SSF52374">
    <property type="entry name" value="Nucleotidylyl transferase"/>
    <property type="match status" value="1"/>
</dbReference>
<dbReference type="FunCoup" id="D3BE62">
    <property type="interactions" value="335"/>
</dbReference>
<organism evidence="17 18">
    <name type="scientific">Heterostelium pallidum (strain ATCC 26659 / Pp 5 / PN500)</name>
    <name type="common">Cellular slime mold</name>
    <name type="synonym">Polysphondylium pallidum</name>
    <dbReference type="NCBI Taxonomy" id="670386"/>
    <lineage>
        <taxon>Eukaryota</taxon>
        <taxon>Amoebozoa</taxon>
        <taxon>Evosea</taxon>
        <taxon>Eumycetozoa</taxon>
        <taxon>Dictyostelia</taxon>
        <taxon>Acytosteliales</taxon>
        <taxon>Acytosteliaceae</taxon>
        <taxon>Heterostelium</taxon>
    </lineage>
</organism>
<dbReference type="InterPro" id="IPR002302">
    <property type="entry name" value="Leu-tRNA-ligase"/>
</dbReference>
<dbReference type="Pfam" id="PF13603">
    <property type="entry name" value="tRNA-synt_1_2"/>
    <property type="match status" value="1"/>
</dbReference>
<dbReference type="InterPro" id="IPR015413">
    <property type="entry name" value="Methionyl/Leucyl_tRNA_Synth"/>
</dbReference>
<dbReference type="Pfam" id="PF00133">
    <property type="entry name" value="tRNA-synt_1"/>
    <property type="match status" value="2"/>
</dbReference>
<dbReference type="AlphaFoldDB" id="D3BE62"/>
<accession>D3BE62</accession>
<dbReference type="NCBIfam" id="TIGR00396">
    <property type="entry name" value="leuS_bact"/>
    <property type="match status" value="1"/>
</dbReference>
<evidence type="ECO:0000259" key="16">
    <source>
        <dbReference type="Pfam" id="PF13603"/>
    </source>
</evidence>
<feature type="domain" description="Leucyl-tRNA synthetase editing" evidence="16">
    <location>
        <begin position="238"/>
        <end position="446"/>
    </location>
</feature>
<dbReference type="EMBL" id="ADBJ01000031">
    <property type="protein sequence ID" value="EFA80193.1"/>
    <property type="molecule type" value="Genomic_DNA"/>
</dbReference>
<dbReference type="InParanoid" id="D3BE62"/>
<evidence type="ECO:0000256" key="12">
    <source>
        <dbReference type="SAM" id="MobiDB-lite"/>
    </source>
</evidence>
<evidence type="ECO:0000256" key="11">
    <source>
        <dbReference type="RuleBase" id="RU363035"/>
    </source>
</evidence>
<dbReference type="Gene3D" id="1.10.730.10">
    <property type="entry name" value="Isoleucyl-tRNA Synthetase, Domain 1"/>
    <property type="match status" value="1"/>
</dbReference>
<keyword evidence="4 11" id="KW-0436">Ligase</keyword>
<dbReference type="OMA" id="GIEHACM"/>
<keyword evidence="18" id="KW-1185">Reference proteome</keyword>
<keyword evidence="6 11" id="KW-0067">ATP-binding</keyword>
<dbReference type="GO" id="GO:0032543">
    <property type="term" value="P:mitochondrial translation"/>
    <property type="evidence" value="ECO:0007669"/>
    <property type="project" value="TreeGrafter"/>
</dbReference>
<evidence type="ECO:0000256" key="7">
    <source>
        <dbReference type="ARBA" id="ARBA00022917"/>
    </source>
</evidence>
<evidence type="ECO:0000259" key="14">
    <source>
        <dbReference type="Pfam" id="PF08264"/>
    </source>
</evidence>
<evidence type="ECO:0000313" key="18">
    <source>
        <dbReference type="Proteomes" id="UP000001396"/>
    </source>
</evidence>
<dbReference type="InterPro" id="IPR014729">
    <property type="entry name" value="Rossmann-like_a/b/a_fold"/>
</dbReference>
<protein>
    <recommendedName>
        <fullName evidence="3">leucine--tRNA ligase</fullName>
        <ecNumber evidence="3">6.1.1.4</ecNumber>
    </recommendedName>
    <alternativeName>
        <fullName evidence="9">Leucyl-tRNA synthetase</fullName>
    </alternativeName>
</protein>
<evidence type="ECO:0000259" key="15">
    <source>
        <dbReference type="Pfam" id="PF09334"/>
    </source>
</evidence>
<feature type="region of interest" description="Disordered" evidence="12">
    <location>
        <begin position="394"/>
        <end position="422"/>
    </location>
</feature>
<feature type="domain" description="Methionyl/Leucyl tRNA synthetase" evidence="15">
    <location>
        <begin position="56"/>
        <end position="189"/>
    </location>
</feature>
<dbReference type="FunFam" id="3.40.50.620:FF:000100">
    <property type="entry name" value="probable leucine--tRNA ligase, mitochondrial"/>
    <property type="match status" value="1"/>
</dbReference>
<dbReference type="Gene3D" id="3.40.50.620">
    <property type="entry name" value="HUPs"/>
    <property type="match status" value="2"/>
</dbReference>